<evidence type="ECO:0000256" key="1">
    <source>
        <dbReference type="SAM" id="MobiDB-lite"/>
    </source>
</evidence>
<gene>
    <name evidence="3" type="primary">ABSGL_02081.1 scaffold 2596</name>
</gene>
<feature type="transmembrane region" description="Helical" evidence="2">
    <location>
        <begin position="361"/>
        <end position="381"/>
    </location>
</feature>
<keyword evidence="4" id="KW-1185">Reference proteome</keyword>
<feature type="transmembrane region" description="Helical" evidence="2">
    <location>
        <begin position="161"/>
        <end position="187"/>
    </location>
</feature>
<keyword evidence="2" id="KW-0472">Membrane</keyword>
<feature type="transmembrane region" description="Helical" evidence="2">
    <location>
        <begin position="208"/>
        <end position="227"/>
    </location>
</feature>
<dbReference type="EMBL" id="LT551165">
    <property type="protein sequence ID" value="SAL96665.1"/>
    <property type="molecule type" value="Genomic_DNA"/>
</dbReference>
<dbReference type="Proteomes" id="UP000078561">
    <property type="component" value="Unassembled WGS sequence"/>
</dbReference>
<keyword evidence="2" id="KW-1133">Transmembrane helix</keyword>
<dbReference type="OrthoDB" id="3339358at2759"/>
<feature type="transmembrane region" description="Helical" evidence="2">
    <location>
        <begin position="303"/>
        <end position="321"/>
    </location>
</feature>
<name>A0A163J1X6_ABSGL</name>
<sequence>MKDSVFKLFSSVQLVQEVSQSTTASTSRSSSPTSSPHHGLLFTDILMPIHTVAQQPSPSSYIDYHHQYSPYDDGATAKPKSSSTPPYPGTRRTFAKHPPPQQQQYTDEHKAVKKSQKLLCLWPLPVLTRCTILLSILLSALNGWLQVSCTSPKLVLFRGDIFGLLLSPFLFDFTLQGTLVFGWNILILGLFEASLSPPLGGSRSFTRIMAILVVAVCALRQLLGFLFSRATGWALPSLFFSDAMHECNQGLAPFLFALLMLQSTNLDDKYILIFGHDEDSKRTIRKVYLQLLMLLVNYTVKDILWWSLTGLIIGYLATLLIQMTFVVRLDDEGGFVTDQEKASFLHPTPIWRVLWSAVKRCLLVLLMTLPFLVIFNAYYTLEDLVDSSTLADLLLLNNNNSNDHLFSFVIMTAPRRGDPPFLSKTLSSYLDAWADDKQRQQLFVYTHFSNHSEYDRAYDRFHQHQDVKWVREAGDVWDHRLHLSSALTHALNNGRSAYVALLEDDFPICGRRAWREIETVVYKATLQVPGHCGVFVGTGGSGLLLKPEVAELVARLLMQYTSMPPDIVIQNCLRGDLPECHFCSQSLVVSKTLLMHHIGFNASTSDDRKYKKNEFQCGWRHPFNGDPDVITM</sequence>
<proteinExistence type="predicted"/>
<protein>
    <submittedName>
        <fullName evidence="3">Uncharacterized protein</fullName>
    </submittedName>
</protein>
<dbReference type="AlphaFoldDB" id="A0A163J1X6"/>
<keyword evidence="2" id="KW-0812">Transmembrane</keyword>
<dbReference type="OMA" id="GWNILIL"/>
<accession>A0A163J1X6</accession>
<evidence type="ECO:0000313" key="4">
    <source>
        <dbReference type="Proteomes" id="UP000078561"/>
    </source>
</evidence>
<feature type="transmembrane region" description="Helical" evidence="2">
    <location>
        <begin position="119"/>
        <end position="141"/>
    </location>
</feature>
<reference evidence="3" key="1">
    <citation type="submission" date="2016-04" db="EMBL/GenBank/DDBJ databases">
        <authorList>
            <person name="Evans L.H."/>
            <person name="Alamgir A."/>
            <person name="Owens N."/>
            <person name="Weber N.D."/>
            <person name="Virtaneva K."/>
            <person name="Barbian K."/>
            <person name="Babar A."/>
            <person name="Rosenke K."/>
        </authorList>
    </citation>
    <scope>NUCLEOTIDE SEQUENCE [LARGE SCALE GENOMIC DNA]</scope>
    <source>
        <strain evidence="3">CBS 101.48</strain>
    </source>
</reference>
<dbReference type="STRING" id="4829.A0A163J1X6"/>
<organism evidence="3">
    <name type="scientific">Absidia glauca</name>
    <name type="common">Pin mould</name>
    <dbReference type="NCBI Taxonomy" id="4829"/>
    <lineage>
        <taxon>Eukaryota</taxon>
        <taxon>Fungi</taxon>
        <taxon>Fungi incertae sedis</taxon>
        <taxon>Mucoromycota</taxon>
        <taxon>Mucoromycotina</taxon>
        <taxon>Mucoromycetes</taxon>
        <taxon>Mucorales</taxon>
        <taxon>Cunninghamellaceae</taxon>
        <taxon>Absidia</taxon>
    </lineage>
</organism>
<feature type="region of interest" description="Disordered" evidence="1">
    <location>
        <begin position="72"/>
        <end position="102"/>
    </location>
</feature>
<evidence type="ECO:0000313" key="3">
    <source>
        <dbReference type="EMBL" id="SAL96665.1"/>
    </source>
</evidence>
<evidence type="ECO:0000256" key="2">
    <source>
        <dbReference type="SAM" id="Phobius"/>
    </source>
</evidence>
<dbReference type="InParanoid" id="A0A163J1X6"/>